<reference evidence="2 3" key="1">
    <citation type="submission" date="2018-10" db="EMBL/GenBank/DDBJ databases">
        <title>Draft genome of Cortibacter populi DSM10536.</title>
        <authorList>
            <person name="Bernier A.-M."/>
            <person name="Bernard K."/>
        </authorList>
    </citation>
    <scope>NUCLEOTIDE SEQUENCE [LARGE SCALE GENOMIC DNA]</scope>
    <source>
        <strain evidence="2 3">DSM 105136</strain>
    </source>
</reference>
<dbReference type="GO" id="GO:0008270">
    <property type="term" value="F:zinc ion binding"/>
    <property type="evidence" value="ECO:0007669"/>
    <property type="project" value="TreeGrafter"/>
</dbReference>
<dbReference type="PANTHER" id="PTHR33202:SF7">
    <property type="entry name" value="FERRIC UPTAKE REGULATION PROTEIN"/>
    <property type="match status" value="1"/>
</dbReference>
<name>A0A3M6R0U7_9BURK</name>
<feature type="binding site" evidence="1">
    <location>
        <position position="148"/>
    </location>
    <ligand>
        <name>Zn(2+)</name>
        <dbReference type="ChEBI" id="CHEBI:29105"/>
    </ligand>
</feature>
<comment type="caution">
    <text evidence="2">The sequence shown here is derived from an EMBL/GenBank/DDBJ whole genome shotgun (WGS) entry which is preliminary data.</text>
</comment>
<dbReference type="GO" id="GO:0003700">
    <property type="term" value="F:DNA-binding transcription factor activity"/>
    <property type="evidence" value="ECO:0007669"/>
    <property type="project" value="InterPro"/>
</dbReference>
<gene>
    <name evidence="2" type="ORF">D8I35_01640</name>
</gene>
<dbReference type="Gene3D" id="1.10.10.10">
    <property type="entry name" value="Winged helix-like DNA-binding domain superfamily/Winged helix DNA-binding domain"/>
    <property type="match status" value="1"/>
</dbReference>
<feature type="binding site" evidence="1">
    <location>
        <position position="145"/>
    </location>
    <ligand>
        <name>Zn(2+)</name>
        <dbReference type="ChEBI" id="CHEBI:29105"/>
    </ligand>
</feature>
<dbReference type="PANTHER" id="PTHR33202">
    <property type="entry name" value="ZINC UPTAKE REGULATION PROTEIN"/>
    <property type="match status" value="1"/>
</dbReference>
<dbReference type="GO" id="GO:0000976">
    <property type="term" value="F:transcription cis-regulatory region binding"/>
    <property type="evidence" value="ECO:0007669"/>
    <property type="project" value="TreeGrafter"/>
</dbReference>
<sequence length="197" mass="22233">MCCTCCVQNWRWAWSCAELPASLISGSLACWIRECMMEEPYMLPHDSALWMQDKLSRDSSSLLRVAGMKVTVPRLAVLELLRQRRQAMDVHQIYHALLETREISLSSLYVVLKQLAVMNVIDVHVGPKKTLYSLLGSINTAVMTCIGCGKTNTSDLELFSREVANHCETSGVVLKGFNVDMLVICSNCRKRQVHLIR</sequence>
<evidence type="ECO:0000313" key="3">
    <source>
        <dbReference type="Proteomes" id="UP000278006"/>
    </source>
</evidence>
<dbReference type="EMBL" id="RDQO01000001">
    <property type="protein sequence ID" value="RMX08835.1"/>
    <property type="molecule type" value="Genomic_DNA"/>
</dbReference>
<dbReference type="AlphaFoldDB" id="A0A3M6R0U7"/>
<evidence type="ECO:0000256" key="1">
    <source>
        <dbReference type="PIRSR" id="PIRSR602481-1"/>
    </source>
</evidence>
<feature type="binding site" evidence="1">
    <location>
        <position position="185"/>
    </location>
    <ligand>
        <name>Zn(2+)</name>
        <dbReference type="ChEBI" id="CHEBI:29105"/>
    </ligand>
</feature>
<dbReference type="GO" id="GO:0045892">
    <property type="term" value="P:negative regulation of DNA-templated transcription"/>
    <property type="evidence" value="ECO:0007669"/>
    <property type="project" value="TreeGrafter"/>
</dbReference>
<dbReference type="InterPro" id="IPR002481">
    <property type="entry name" value="FUR"/>
</dbReference>
<proteinExistence type="predicted"/>
<dbReference type="InterPro" id="IPR036390">
    <property type="entry name" value="WH_DNA-bd_sf"/>
</dbReference>
<comment type="cofactor">
    <cofactor evidence="1">
        <name>Zn(2+)</name>
        <dbReference type="ChEBI" id="CHEBI:29105"/>
    </cofactor>
    <text evidence="1">Binds 1 zinc ion per subunit.</text>
</comment>
<feature type="binding site" evidence="1">
    <location>
        <position position="188"/>
    </location>
    <ligand>
        <name>Zn(2+)</name>
        <dbReference type="ChEBI" id="CHEBI:29105"/>
    </ligand>
</feature>
<accession>A0A3M6R0U7</accession>
<dbReference type="GO" id="GO:1900376">
    <property type="term" value="P:regulation of secondary metabolite biosynthetic process"/>
    <property type="evidence" value="ECO:0007669"/>
    <property type="project" value="TreeGrafter"/>
</dbReference>
<dbReference type="SUPFAM" id="SSF46785">
    <property type="entry name" value="Winged helix' DNA-binding domain"/>
    <property type="match status" value="1"/>
</dbReference>
<keyword evidence="1" id="KW-0479">Metal-binding</keyword>
<dbReference type="InterPro" id="IPR036388">
    <property type="entry name" value="WH-like_DNA-bd_sf"/>
</dbReference>
<dbReference type="Pfam" id="PF01475">
    <property type="entry name" value="FUR"/>
    <property type="match status" value="1"/>
</dbReference>
<evidence type="ECO:0000313" key="2">
    <source>
        <dbReference type="EMBL" id="RMX08835.1"/>
    </source>
</evidence>
<keyword evidence="1" id="KW-0862">Zinc</keyword>
<organism evidence="2 3">
    <name type="scientific">Corticibacter populi</name>
    <dbReference type="NCBI Taxonomy" id="1550736"/>
    <lineage>
        <taxon>Bacteria</taxon>
        <taxon>Pseudomonadati</taxon>
        <taxon>Pseudomonadota</taxon>
        <taxon>Betaproteobacteria</taxon>
        <taxon>Burkholderiales</taxon>
        <taxon>Comamonadaceae</taxon>
        <taxon>Corticibacter</taxon>
    </lineage>
</organism>
<protein>
    <submittedName>
        <fullName evidence="2">Transcriptional repressor</fullName>
    </submittedName>
</protein>
<keyword evidence="3" id="KW-1185">Reference proteome</keyword>
<dbReference type="Proteomes" id="UP000278006">
    <property type="component" value="Unassembled WGS sequence"/>
</dbReference>